<dbReference type="FunCoup" id="A0A1Y2FP47">
    <property type="interactions" value="423"/>
</dbReference>
<evidence type="ECO:0000256" key="1">
    <source>
        <dbReference type="ARBA" id="ARBA00004123"/>
    </source>
</evidence>
<name>A0A1Y2FP47_9BASI</name>
<dbReference type="GO" id="GO:0005665">
    <property type="term" value="C:RNA polymerase II, core complex"/>
    <property type="evidence" value="ECO:0007669"/>
    <property type="project" value="UniProtKB-UniRule"/>
</dbReference>
<comment type="caution">
    <text evidence="5">The sequence shown here is derived from an EMBL/GenBank/DDBJ whole genome shotgun (WGS) entry which is preliminary data.</text>
</comment>
<comment type="similarity">
    <text evidence="2 4">Belongs to the eukaryotic RPB8 RNA polymerase subunit family.</text>
</comment>
<accession>A0A1Y2FP47</accession>
<dbReference type="PANTHER" id="PTHR10917:SF0">
    <property type="entry name" value="DNA-DIRECTED RNA POLYMERASES I, II, AND III SUBUNIT RPABC3"/>
    <property type="match status" value="1"/>
</dbReference>
<evidence type="ECO:0000313" key="5">
    <source>
        <dbReference type="EMBL" id="ORY85377.1"/>
    </source>
</evidence>
<dbReference type="Pfam" id="PF03870">
    <property type="entry name" value="RNA_pol_Rpb8"/>
    <property type="match status" value="1"/>
</dbReference>
<organism evidence="5 6">
    <name type="scientific">Leucosporidium creatinivorum</name>
    <dbReference type="NCBI Taxonomy" id="106004"/>
    <lineage>
        <taxon>Eukaryota</taxon>
        <taxon>Fungi</taxon>
        <taxon>Dikarya</taxon>
        <taxon>Basidiomycota</taxon>
        <taxon>Pucciniomycotina</taxon>
        <taxon>Microbotryomycetes</taxon>
        <taxon>Leucosporidiales</taxon>
        <taxon>Leucosporidium</taxon>
    </lineage>
</organism>
<dbReference type="AlphaFoldDB" id="A0A1Y2FP47"/>
<evidence type="ECO:0000313" key="6">
    <source>
        <dbReference type="Proteomes" id="UP000193467"/>
    </source>
</evidence>
<dbReference type="SMART" id="SM00658">
    <property type="entry name" value="RPOL8c"/>
    <property type="match status" value="1"/>
</dbReference>
<dbReference type="Gene3D" id="2.40.50.140">
    <property type="entry name" value="Nucleic acid-binding proteins"/>
    <property type="match status" value="1"/>
</dbReference>
<dbReference type="Proteomes" id="UP000193467">
    <property type="component" value="Unassembled WGS sequence"/>
</dbReference>
<protein>
    <recommendedName>
        <fullName evidence="4">DNA-directed RNA polymerases I, II, and III subunit RPABC3</fullName>
    </recommendedName>
</protein>
<sequence length="148" mass="16231">MAATSASSSVLFSDLFTTKDVDRDGKKFDRVSRITAKSANHDMDLSLDINTDLLPITPSTTFSFALASSLLPDGEKEGEGGWRAGIEGSMADEWEYVMYGKVYKFDEETAERVTAYASFGGLLMALSGSYRHVSGVTVGEYVYLLLRR</sequence>
<gene>
    <name evidence="5" type="ORF">BCR35DRAFT_302853</name>
</gene>
<reference evidence="5 6" key="1">
    <citation type="submission" date="2016-07" db="EMBL/GenBank/DDBJ databases">
        <title>Pervasive Adenine N6-methylation of Active Genes in Fungi.</title>
        <authorList>
            <consortium name="DOE Joint Genome Institute"/>
            <person name="Mondo S.J."/>
            <person name="Dannebaum R.O."/>
            <person name="Kuo R.C."/>
            <person name="Labutti K."/>
            <person name="Haridas S."/>
            <person name="Kuo A."/>
            <person name="Salamov A."/>
            <person name="Ahrendt S.R."/>
            <person name="Lipzen A."/>
            <person name="Sullivan W."/>
            <person name="Andreopoulos W.B."/>
            <person name="Clum A."/>
            <person name="Lindquist E."/>
            <person name="Daum C."/>
            <person name="Ramamoorthy G.K."/>
            <person name="Gryganskyi A."/>
            <person name="Culley D."/>
            <person name="Magnuson J.K."/>
            <person name="James T.Y."/>
            <person name="O'Malley M.A."/>
            <person name="Stajich J.E."/>
            <person name="Spatafora J.W."/>
            <person name="Visel A."/>
            <person name="Grigoriev I.V."/>
        </authorList>
    </citation>
    <scope>NUCLEOTIDE SEQUENCE [LARGE SCALE GENOMIC DNA]</scope>
    <source>
        <strain evidence="5 6">62-1032</strain>
    </source>
</reference>
<dbReference type="GO" id="GO:0003899">
    <property type="term" value="F:DNA-directed RNA polymerase activity"/>
    <property type="evidence" value="ECO:0007669"/>
    <property type="project" value="UniProtKB-UniRule"/>
</dbReference>
<dbReference type="InterPro" id="IPR012340">
    <property type="entry name" value="NA-bd_OB-fold"/>
</dbReference>
<dbReference type="SUPFAM" id="SSF50249">
    <property type="entry name" value="Nucleic acid-binding proteins"/>
    <property type="match status" value="1"/>
</dbReference>
<comment type="subcellular location">
    <subcellularLocation>
        <location evidence="1">Nucleus</location>
    </subcellularLocation>
</comment>
<dbReference type="FunFam" id="2.40.50.140:FF:000191">
    <property type="entry name" value="DNA-directed RNA polymerases I, II, and III subunit RPABC3"/>
    <property type="match status" value="1"/>
</dbReference>
<dbReference type="GO" id="GO:0005666">
    <property type="term" value="C:RNA polymerase III complex"/>
    <property type="evidence" value="ECO:0007669"/>
    <property type="project" value="TreeGrafter"/>
</dbReference>
<evidence type="ECO:0000256" key="4">
    <source>
        <dbReference type="PIRNR" id="PIRNR000779"/>
    </source>
</evidence>
<dbReference type="PIRSF" id="PIRSF000779">
    <property type="entry name" value="RNA_pol_Rpb8"/>
    <property type="match status" value="1"/>
</dbReference>
<dbReference type="EMBL" id="MCGR01000016">
    <property type="protein sequence ID" value="ORY85377.1"/>
    <property type="molecule type" value="Genomic_DNA"/>
</dbReference>
<keyword evidence="6" id="KW-1185">Reference proteome</keyword>
<dbReference type="GO" id="GO:0005736">
    <property type="term" value="C:RNA polymerase I complex"/>
    <property type="evidence" value="ECO:0007669"/>
    <property type="project" value="TreeGrafter"/>
</dbReference>
<dbReference type="InParanoid" id="A0A1Y2FP47"/>
<dbReference type="PANTHER" id="PTHR10917">
    <property type="entry name" value="DNA-DIRECTED RNA POLYMERASES I, II, AND III SUBUNIT RPABC3"/>
    <property type="match status" value="1"/>
</dbReference>
<dbReference type="STRING" id="106004.A0A1Y2FP47"/>
<dbReference type="InterPro" id="IPR005570">
    <property type="entry name" value="RPABC3"/>
</dbReference>
<proteinExistence type="inferred from homology"/>
<evidence type="ECO:0000256" key="3">
    <source>
        <dbReference type="ARBA" id="ARBA00023242"/>
    </source>
</evidence>
<dbReference type="GO" id="GO:0006351">
    <property type="term" value="P:DNA-templated transcription"/>
    <property type="evidence" value="ECO:0007669"/>
    <property type="project" value="UniProtKB-UniRule"/>
</dbReference>
<dbReference type="OrthoDB" id="20018at2759"/>
<evidence type="ECO:0000256" key="2">
    <source>
        <dbReference type="ARBA" id="ARBA00008912"/>
    </source>
</evidence>
<keyword evidence="3 4" id="KW-0539">Nucleus</keyword>
<comment type="function">
    <text evidence="4">DNA-dependent RNA polymerase catalyzes the transcription of DNA into RNA using the four ribonucleoside triphosphates as substrates. Common component of RNA polymerases I, II and III which synthesize ribosomal RNA precursors, mRNA precursors and many functional non-coding RNAs, and small RNAs, such as 5S rRNA and tRNAs, respectively.</text>
</comment>